<accession>A0A8E2F5G3</accession>
<dbReference type="InterPro" id="IPR018170">
    <property type="entry name" value="Aldo/ket_reductase_CS"/>
</dbReference>
<organism evidence="7 8">
    <name type="scientific">Glonium stellatum</name>
    <dbReference type="NCBI Taxonomy" id="574774"/>
    <lineage>
        <taxon>Eukaryota</taxon>
        <taxon>Fungi</taxon>
        <taxon>Dikarya</taxon>
        <taxon>Ascomycota</taxon>
        <taxon>Pezizomycotina</taxon>
        <taxon>Dothideomycetes</taxon>
        <taxon>Pleosporomycetidae</taxon>
        <taxon>Gloniales</taxon>
        <taxon>Gloniaceae</taxon>
        <taxon>Glonium</taxon>
    </lineage>
</organism>
<dbReference type="GO" id="GO:0016491">
    <property type="term" value="F:oxidoreductase activity"/>
    <property type="evidence" value="ECO:0007669"/>
    <property type="project" value="UniProtKB-KW"/>
</dbReference>
<dbReference type="FunFam" id="3.20.20.100:FF:000007">
    <property type="entry name" value="NAD(P)H-dependent D-xylose reductase xyl1"/>
    <property type="match status" value="1"/>
</dbReference>
<dbReference type="InterPro" id="IPR023210">
    <property type="entry name" value="NADP_OxRdtase_dom"/>
</dbReference>
<dbReference type="OrthoDB" id="416253at2759"/>
<dbReference type="PROSITE" id="PS00062">
    <property type="entry name" value="ALDOKETO_REDUCTASE_2"/>
    <property type="match status" value="1"/>
</dbReference>
<dbReference type="InterPro" id="IPR020471">
    <property type="entry name" value="AKR"/>
</dbReference>
<dbReference type="AlphaFoldDB" id="A0A8E2F5G3"/>
<feature type="binding site" evidence="4">
    <location>
        <position position="109"/>
    </location>
    <ligand>
        <name>substrate</name>
    </ligand>
</feature>
<evidence type="ECO:0000256" key="5">
    <source>
        <dbReference type="PIRSR" id="PIRSR000097-3"/>
    </source>
</evidence>
<dbReference type="PIRSF" id="PIRSF000097">
    <property type="entry name" value="AKR"/>
    <property type="match status" value="1"/>
</dbReference>
<feature type="active site" description="Proton donor" evidence="3">
    <location>
        <position position="51"/>
    </location>
</feature>
<evidence type="ECO:0000256" key="1">
    <source>
        <dbReference type="ARBA" id="ARBA00007905"/>
    </source>
</evidence>
<keyword evidence="2" id="KW-0560">Oxidoreductase</keyword>
<comment type="similarity">
    <text evidence="1">Belongs to the aldo/keto reductase family.</text>
</comment>
<proteinExistence type="inferred from homology"/>
<evidence type="ECO:0000256" key="2">
    <source>
        <dbReference type="ARBA" id="ARBA00023002"/>
    </source>
</evidence>
<dbReference type="Gene3D" id="3.20.20.100">
    <property type="entry name" value="NADP-dependent oxidoreductase domain"/>
    <property type="match status" value="1"/>
</dbReference>
<protein>
    <submittedName>
        <fullName evidence="7">Aldo/keto reductase</fullName>
    </submittedName>
</protein>
<dbReference type="SUPFAM" id="SSF51430">
    <property type="entry name" value="NAD(P)-linked oxidoreductase"/>
    <property type="match status" value="1"/>
</dbReference>
<evidence type="ECO:0000259" key="6">
    <source>
        <dbReference type="Pfam" id="PF00248"/>
    </source>
</evidence>
<evidence type="ECO:0000313" key="7">
    <source>
        <dbReference type="EMBL" id="OCL10912.1"/>
    </source>
</evidence>
<sequence>MVSQTTKFKLNTGAQIPAIGFGTWQDADAQEPAVTTALKVGYRHIDTARIYGTETAVGKALKKSGVPRDKIFITTKLWNNSHHPDDVPKALDASLKDLGVNYIDLFLMHWPSAFARSDTMMPKDDNGKIQTGDTDYVDTYKAMEKCLKSGKTKAIGVSNFSKAELERLLAETSVVPAVHQLEMHPWLQQHDFAEFHKSKGIHITHYSPFGNQNEIYDGGKEMGKLMDDPVPVEIGKKYGKTGAQVALAWGISRGHSVIPKSKTESRIKANLEGDFELDPEDVKKIEKTDKKLRFNDPSQNFGWNFYADLEGKKK</sequence>
<feature type="site" description="Lowers pKa of active site Tyr" evidence="5">
    <location>
        <position position="76"/>
    </location>
</feature>
<evidence type="ECO:0000256" key="3">
    <source>
        <dbReference type="PIRSR" id="PIRSR000097-1"/>
    </source>
</evidence>
<dbReference type="CDD" id="cd19071">
    <property type="entry name" value="AKR_AKR1-5-like"/>
    <property type="match status" value="1"/>
</dbReference>
<evidence type="ECO:0000313" key="8">
    <source>
        <dbReference type="Proteomes" id="UP000250140"/>
    </source>
</evidence>
<keyword evidence="8" id="KW-1185">Reference proteome</keyword>
<dbReference type="PRINTS" id="PR00069">
    <property type="entry name" value="ALDKETRDTASE"/>
</dbReference>
<dbReference type="Proteomes" id="UP000250140">
    <property type="component" value="Unassembled WGS sequence"/>
</dbReference>
<dbReference type="PROSITE" id="PS00798">
    <property type="entry name" value="ALDOKETO_REDUCTASE_1"/>
    <property type="match status" value="1"/>
</dbReference>
<dbReference type="Pfam" id="PF00248">
    <property type="entry name" value="Aldo_ket_red"/>
    <property type="match status" value="1"/>
</dbReference>
<feature type="domain" description="NADP-dependent oxidoreductase" evidence="6">
    <location>
        <begin position="19"/>
        <end position="288"/>
    </location>
</feature>
<gene>
    <name evidence="7" type="ORF">AOQ84DRAFT_288296</name>
</gene>
<dbReference type="EMBL" id="KV749141">
    <property type="protein sequence ID" value="OCL10912.1"/>
    <property type="molecule type" value="Genomic_DNA"/>
</dbReference>
<dbReference type="InterPro" id="IPR036812">
    <property type="entry name" value="NAD(P)_OxRdtase_dom_sf"/>
</dbReference>
<reference evidence="7 8" key="1">
    <citation type="journal article" date="2016" name="Nat. Commun.">
        <title>Ectomycorrhizal ecology is imprinted in the genome of the dominant symbiotic fungus Cenococcum geophilum.</title>
        <authorList>
            <consortium name="DOE Joint Genome Institute"/>
            <person name="Peter M."/>
            <person name="Kohler A."/>
            <person name="Ohm R.A."/>
            <person name="Kuo A."/>
            <person name="Krutzmann J."/>
            <person name="Morin E."/>
            <person name="Arend M."/>
            <person name="Barry K.W."/>
            <person name="Binder M."/>
            <person name="Choi C."/>
            <person name="Clum A."/>
            <person name="Copeland A."/>
            <person name="Grisel N."/>
            <person name="Haridas S."/>
            <person name="Kipfer T."/>
            <person name="LaButti K."/>
            <person name="Lindquist E."/>
            <person name="Lipzen A."/>
            <person name="Maire R."/>
            <person name="Meier B."/>
            <person name="Mihaltcheva S."/>
            <person name="Molinier V."/>
            <person name="Murat C."/>
            <person name="Poggeler S."/>
            <person name="Quandt C.A."/>
            <person name="Sperisen C."/>
            <person name="Tritt A."/>
            <person name="Tisserant E."/>
            <person name="Crous P.W."/>
            <person name="Henrissat B."/>
            <person name="Nehls U."/>
            <person name="Egli S."/>
            <person name="Spatafora J.W."/>
            <person name="Grigoriev I.V."/>
            <person name="Martin F.M."/>
        </authorList>
    </citation>
    <scope>NUCLEOTIDE SEQUENCE [LARGE SCALE GENOMIC DNA]</scope>
    <source>
        <strain evidence="7 8">CBS 207.34</strain>
    </source>
</reference>
<evidence type="ECO:0000256" key="4">
    <source>
        <dbReference type="PIRSR" id="PIRSR000097-2"/>
    </source>
</evidence>
<dbReference type="PANTHER" id="PTHR11732">
    <property type="entry name" value="ALDO/KETO REDUCTASE"/>
    <property type="match status" value="1"/>
</dbReference>
<name>A0A8E2F5G3_9PEZI</name>